<protein>
    <submittedName>
        <fullName evidence="2">Uncharacterized protein</fullName>
    </submittedName>
</protein>
<keyword evidence="3" id="KW-1185">Reference proteome</keyword>
<sequence length="45" mass="4900">MGNQPEPGEIRRTSRKSAVAVGYRPDMRGISRSRGKSAGRAGNRQ</sequence>
<organism evidence="2 3">
    <name type="scientific">Virgibacillus xinjiangensis</name>
    <dbReference type="NCBI Taxonomy" id="393090"/>
    <lineage>
        <taxon>Bacteria</taxon>
        <taxon>Bacillati</taxon>
        <taxon>Bacillota</taxon>
        <taxon>Bacilli</taxon>
        <taxon>Bacillales</taxon>
        <taxon>Bacillaceae</taxon>
        <taxon>Virgibacillus</taxon>
    </lineage>
</organism>
<gene>
    <name evidence="2" type="ORF">ACFOGI_06445</name>
</gene>
<evidence type="ECO:0000313" key="2">
    <source>
        <dbReference type="EMBL" id="MFC3039887.1"/>
    </source>
</evidence>
<accession>A0ABV7CU06</accession>
<dbReference type="RefSeq" id="WP_390270209.1">
    <property type="nucleotide sequence ID" value="NZ_JBHRSA010000027.1"/>
</dbReference>
<name>A0ABV7CU06_9BACI</name>
<proteinExistence type="predicted"/>
<dbReference type="EMBL" id="JBHRSA010000027">
    <property type="protein sequence ID" value="MFC3039887.1"/>
    <property type="molecule type" value="Genomic_DNA"/>
</dbReference>
<dbReference type="Proteomes" id="UP001595279">
    <property type="component" value="Unassembled WGS sequence"/>
</dbReference>
<evidence type="ECO:0000256" key="1">
    <source>
        <dbReference type="SAM" id="MobiDB-lite"/>
    </source>
</evidence>
<evidence type="ECO:0000313" key="3">
    <source>
        <dbReference type="Proteomes" id="UP001595279"/>
    </source>
</evidence>
<reference evidence="3" key="1">
    <citation type="journal article" date="2019" name="Int. J. Syst. Evol. Microbiol.">
        <title>The Global Catalogue of Microorganisms (GCM) 10K type strain sequencing project: providing services to taxonomists for standard genome sequencing and annotation.</title>
        <authorList>
            <consortium name="The Broad Institute Genomics Platform"/>
            <consortium name="The Broad Institute Genome Sequencing Center for Infectious Disease"/>
            <person name="Wu L."/>
            <person name="Ma J."/>
        </authorList>
    </citation>
    <scope>NUCLEOTIDE SEQUENCE [LARGE SCALE GENOMIC DNA]</scope>
    <source>
        <strain evidence="3">KCTC 13128</strain>
    </source>
</reference>
<feature type="region of interest" description="Disordered" evidence="1">
    <location>
        <begin position="1"/>
        <end position="45"/>
    </location>
</feature>
<comment type="caution">
    <text evidence="2">The sequence shown here is derived from an EMBL/GenBank/DDBJ whole genome shotgun (WGS) entry which is preliminary data.</text>
</comment>